<feature type="domain" description="Tyr recombinase" evidence="5">
    <location>
        <begin position="164"/>
        <end position="351"/>
    </location>
</feature>
<dbReference type="InterPro" id="IPR044068">
    <property type="entry name" value="CB"/>
</dbReference>
<dbReference type="OrthoDB" id="1822491at2"/>
<dbReference type="EMBL" id="VIGX01000015">
    <property type="protein sequence ID" value="TWS27333.1"/>
    <property type="molecule type" value="Genomic_DNA"/>
</dbReference>
<dbReference type="RefSeq" id="WP_146488645.1">
    <property type="nucleotide sequence ID" value="NZ_VIGX01000015.1"/>
</dbReference>
<evidence type="ECO:0000256" key="3">
    <source>
        <dbReference type="ARBA" id="ARBA00023172"/>
    </source>
</evidence>
<dbReference type="PROSITE" id="PS51900">
    <property type="entry name" value="CB"/>
    <property type="match status" value="1"/>
</dbReference>
<dbReference type="GO" id="GO:0006310">
    <property type="term" value="P:DNA recombination"/>
    <property type="evidence" value="ECO:0007669"/>
    <property type="project" value="UniProtKB-KW"/>
</dbReference>
<evidence type="ECO:0000313" key="8">
    <source>
        <dbReference type="Proteomes" id="UP000319375"/>
    </source>
</evidence>
<dbReference type="GO" id="GO:0015074">
    <property type="term" value="P:DNA integration"/>
    <property type="evidence" value="ECO:0007669"/>
    <property type="project" value="InterPro"/>
</dbReference>
<organism evidence="7 8">
    <name type="scientific">Tsukamurella conjunctivitidis</name>
    <dbReference type="NCBI Taxonomy" id="2592068"/>
    <lineage>
        <taxon>Bacteria</taxon>
        <taxon>Bacillati</taxon>
        <taxon>Actinomycetota</taxon>
        <taxon>Actinomycetes</taxon>
        <taxon>Mycobacteriales</taxon>
        <taxon>Tsukamurellaceae</taxon>
        <taxon>Tsukamurella</taxon>
    </lineage>
</organism>
<feature type="domain" description="Core-binding (CB)" evidence="6">
    <location>
        <begin position="30"/>
        <end position="141"/>
    </location>
</feature>
<evidence type="ECO:0000256" key="1">
    <source>
        <dbReference type="ARBA" id="ARBA00008857"/>
    </source>
</evidence>
<evidence type="ECO:0000259" key="5">
    <source>
        <dbReference type="PROSITE" id="PS51898"/>
    </source>
</evidence>
<keyword evidence="8" id="KW-1185">Reference proteome</keyword>
<evidence type="ECO:0000259" key="6">
    <source>
        <dbReference type="PROSITE" id="PS51900"/>
    </source>
</evidence>
<keyword evidence="3" id="KW-0233">DNA recombination</keyword>
<dbReference type="Gene3D" id="1.10.150.130">
    <property type="match status" value="1"/>
</dbReference>
<dbReference type="PROSITE" id="PS51898">
    <property type="entry name" value="TYR_RECOMBINASE"/>
    <property type="match status" value="1"/>
</dbReference>
<accession>A0A5C5RXV4</accession>
<dbReference type="GO" id="GO:0003677">
    <property type="term" value="F:DNA binding"/>
    <property type="evidence" value="ECO:0007669"/>
    <property type="project" value="UniProtKB-UniRule"/>
</dbReference>
<evidence type="ECO:0000256" key="2">
    <source>
        <dbReference type="ARBA" id="ARBA00023125"/>
    </source>
</evidence>
<dbReference type="InterPro" id="IPR050090">
    <property type="entry name" value="Tyrosine_recombinase_XerCD"/>
</dbReference>
<dbReference type="Gene3D" id="1.10.443.10">
    <property type="entry name" value="Intergrase catalytic core"/>
    <property type="match status" value="1"/>
</dbReference>
<dbReference type="SUPFAM" id="SSF56349">
    <property type="entry name" value="DNA breaking-rejoining enzymes"/>
    <property type="match status" value="1"/>
</dbReference>
<keyword evidence="2 4" id="KW-0238">DNA-binding</keyword>
<dbReference type="InterPro" id="IPR013762">
    <property type="entry name" value="Integrase-like_cat_sf"/>
</dbReference>
<sequence length="358" mass="39162">MGSISRTERNGNVRYVARVSLAGKQTAKSFTNERAAKTWIREREAAKSDLTGRPDRDPVRKAVEAHLSDAATTGARLTRKHLLENLGDLEWKPLDTVRPEDVTRWRDTLVTGRPWADGKPLARTTVNTLMSILSAIFNEAVSKGHIPRNPVKGVRRVPGASITVEPHELITAAEVRAVAGAAEEPVRTMIRMMALTGLRPGEVCGLRVRSVDLDKGVVRITEQADGHYGDWGWKAPKTPQARRVVPLGQATIELLRSRVEDGTAGEPLFLTELGRMYSTPRLGALWRRAAKKAGVEGHSLKSLRHFYASALIEAGRSPVAVSELLGHSSPTITLEVYSHLWPGEHAATRAAVDALDLS</sequence>
<dbReference type="InterPro" id="IPR010998">
    <property type="entry name" value="Integrase_recombinase_N"/>
</dbReference>
<comment type="caution">
    <text evidence="7">The sequence shown here is derived from an EMBL/GenBank/DDBJ whole genome shotgun (WGS) entry which is preliminary data.</text>
</comment>
<dbReference type="Pfam" id="PF00589">
    <property type="entry name" value="Phage_integrase"/>
    <property type="match status" value="1"/>
</dbReference>
<dbReference type="CDD" id="cd01189">
    <property type="entry name" value="INT_ICEBs1_C_like"/>
    <property type="match status" value="1"/>
</dbReference>
<gene>
    <name evidence="7" type="ORF">FK530_19510</name>
</gene>
<dbReference type="PANTHER" id="PTHR30349:SF64">
    <property type="entry name" value="PROPHAGE INTEGRASE INTD-RELATED"/>
    <property type="match status" value="1"/>
</dbReference>
<protein>
    <submittedName>
        <fullName evidence="7">Site-specific integrase</fullName>
    </submittedName>
</protein>
<comment type="similarity">
    <text evidence="1">Belongs to the 'phage' integrase family.</text>
</comment>
<dbReference type="AlphaFoldDB" id="A0A5C5RXV4"/>
<evidence type="ECO:0000313" key="7">
    <source>
        <dbReference type="EMBL" id="TWS27333.1"/>
    </source>
</evidence>
<reference evidence="7 8" key="1">
    <citation type="submission" date="2019-06" db="EMBL/GenBank/DDBJ databases">
        <title>Tsukamurella conjunctivitidis sp. nov., Tsukamurella assacharolytica sp. nov. and Tsukamurella sputae sp. nov. isolated from patients with conjunctivitis, bacteraemia (lymphoma) and respiratory infection (sputum) in Hong Kong.</title>
        <authorList>
            <person name="Teng J.L.L."/>
            <person name="Lee H.H."/>
            <person name="Fong J.Y.H."/>
            <person name="Fok K.M.N."/>
            <person name="Lau S.K.P."/>
            <person name="Woo P.C.Y."/>
        </authorList>
    </citation>
    <scope>NUCLEOTIDE SEQUENCE [LARGE SCALE GENOMIC DNA]</scope>
    <source>
        <strain evidence="7 8">HKU72</strain>
    </source>
</reference>
<dbReference type="InterPro" id="IPR025269">
    <property type="entry name" value="SAM-like_dom"/>
</dbReference>
<dbReference type="Pfam" id="PF13102">
    <property type="entry name" value="Phage_int_SAM_5"/>
    <property type="match status" value="1"/>
</dbReference>
<name>A0A5C5RXV4_9ACTN</name>
<dbReference type="PANTHER" id="PTHR30349">
    <property type="entry name" value="PHAGE INTEGRASE-RELATED"/>
    <property type="match status" value="1"/>
</dbReference>
<dbReference type="Proteomes" id="UP000319375">
    <property type="component" value="Unassembled WGS sequence"/>
</dbReference>
<dbReference type="InterPro" id="IPR002104">
    <property type="entry name" value="Integrase_catalytic"/>
</dbReference>
<proteinExistence type="inferred from homology"/>
<evidence type="ECO:0000256" key="4">
    <source>
        <dbReference type="PROSITE-ProRule" id="PRU01248"/>
    </source>
</evidence>
<dbReference type="InterPro" id="IPR011010">
    <property type="entry name" value="DNA_brk_join_enz"/>
</dbReference>